<dbReference type="PRINTS" id="PR00755">
    <property type="entry name" value="AFLATOXINBRP"/>
</dbReference>
<dbReference type="EMBL" id="MU853232">
    <property type="protein sequence ID" value="KAK4121808.1"/>
    <property type="molecule type" value="Genomic_DNA"/>
</dbReference>
<evidence type="ECO:0000313" key="4">
    <source>
        <dbReference type="EMBL" id="KAK4121808.1"/>
    </source>
</evidence>
<gene>
    <name evidence="4" type="ORF">N657DRAFT_647298</name>
</gene>
<dbReference type="Pfam" id="PF00172">
    <property type="entry name" value="Zn_clus"/>
    <property type="match status" value="1"/>
</dbReference>
<dbReference type="Gene3D" id="4.10.240.10">
    <property type="entry name" value="Zn(2)-C6 fungal-type DNA-binding domain"/>
    <property type="match status" value="1"/>
</dbReference>
<dbReference type="SMART" id="SM00066">
    <property type="entry name" value="GAL4"/>
    <property type="match status" value="1"/>
</dbReference>
<comment type="caution">
    <text evidence="4">The sequence shown here is derived from an EMBL/GenBank/DDBJ whole genome shotgun (WGS) entry which is preliminary data.</text>
</comment>
<organism evidence="4 5">
    <name type="scientific">Parathielavia appendiculata</name>
    <dbReference type="NCBI Taxonomy" id="2587402"/>
    <lineage>
        <taxon>Eukaryota</taxon>
        <taxon>Fungi</taxon>
        <taxon>Dikarya</taxon>
        <taxon>Ascomycota</taxon>
        <taxon>Pezizomycotina</taxon>
        <taxon>Sordariomycetes</taxon>
        <taxon>Sordariomycetidae</taxon>
        <taxon>Sordariales</taxon>
        <taxon>Chaetomiaceae</taxon>
        <taxon>Parathielavia</taxon>
    </lineage>
</organism>
<dbReference type="GeneID" id="87830052"/>
<dbReference type="InterPro" id="IPR001138">
    <property type="entry name" value="Zn2Cys6_DnaBD"/>
</dbReference>
<reference evidence="4" key="2">
    <citation type="submission" date="2023-05" db="EMBL/GenBank/DDBJ databases">
        <authorList>
            <consortium name="Lawrence Berkeley National Laboratory"/>
            <person name="Steindorff A."/>
            <person name="Hensen N."/>
            <person name="Bonometti L."/>
            <person name="Westerberg I."/>
            <person name="Brannstrom I.O."/>
            <person name="Guillou S."/>
            <person name="Cros-Aarteil S."/>
            <person name="Calhoun S."/>
            <person name="Haridas S."/>
            <person name="Kuo A."/>
            <person name="Mondo S."/>
            <person name="Pangilinan J."/>
            <person name="Riley R."/>
            <person name="Labutti K."/>
            <person name="Andreopoulos B."/>
            <person name="Lipzen A."/>
            <person name="Chen C."/>
            <person name="Yanf M."/>
            <person name="Daum C."/>
            <person name="Ng V."/>
            <person name="Clum A."/>
            <person name="Ohm R."/>
            <person name="Martin F."/>
            <person name="Silar P."/>
            <person name="Natvig D."/>
            <person name="Lalanne C."/>
            <person name="Gautier V."/>
            <person name="Ament-Velasquez S.L."/>
            <person name="Kruys A."/>
            <person name="Hutchinson M.I."/>
            <person name="Powell A.J."/>
            <person name="Barry K."/>
            <person name="Miller A.N."/>
            <person name="Grigoriev I.V."/>
            <person name="Debuchy R."/>
            <person name="Gladieux P."/>
            <person name="Thoren M.H."/>
            <person name="Johannesson H."/>
        </authorList>
    </citation>
    <scope>NUCLEOTIDE SEQUENCE</scope>
    <source>
        <strain evidence="4">CBS 731.68</strain>
    </source>
</reference>
<dbReference type="SUPFAM" id="SSF57701">
    <property type="entry name" value="Zn2/Cys6 DNA-binding domain"/>
    <property type="match status" value="1"/>
</dbReference>
<dbReference type="PROSITE" id="PS00463">
    <property type="entry name" value="ZN2_CY6_FUNGAL_1"/>
    <property type="match status" value="1"/>
</dbReference>
<dbReference type="GO" id="GO:0008270">
    <property type="term" value="F:zinc ion binding"/>
    <property type="evidence" value="ECO:0007669"/>
    <property type="project" value="InterPro"/>
</dbReference>
<dbReference type="CDD" id="cd00067">
    <property type="entry name" value="GAL4"/>
    <property type="match status" value="1"/>
</dbReference>
<dbReference type="AlphaFoldDB" id="A0AAN6Z1V6"/>
<evidence type="ECO:0000256" key="1">
    <source>
        <dbReference type="ARBA" id="ARBA00023242"/>
    </source>
</evidence>
<evidence type="ECO:0000256" key="2">
    <source>
        <dbReference type="SAM" id="MobiDB-lite"/>
    </source>
</evidence>
<dbReference type="Proteomes" id="UP001302602">
    <property type="component" value="Unassembled WGS sequence"/>
</dbReference>
<keyword evidence="1" id="KW-0539">Nucleus</keyword>
<dbReference type="PROSITE" id="PS50048">
    <property type="entry name" value="ZN2_CY6_FUNGAL_2"/>
    <property type="match status" value="1"/>
</dbReference>
<accession>A0AAN6Z1V6</accession>
<evidence type="ECO:0000313" key="5">
    <source>
        <dbReference type="Proteomes" id="UP001302602"/>
    </source>
</evidence>
<feature type="domain" description="Zn(2)-C6 fungal-type" evidence="3">
    <location>
        <begin position="123"/>
        <end position="153"/>
    </location>
</feature>
<sequence length="511" mass="56724">MQALPNSGPTGYAQPRAALPIPSLDYDEVGQVEYSAYFQDQQDDLGYFAGESSESGTSPPLPSLAPSSETVSDPSLQLLAPRQQHVAPVTALTTLSRGIASSEAQAAGKQKLERRGHTKSRRGCFNCKRRRIKCQETRPACGHCVKQGLKCEYPALPRIVHQPQHQIPLFSLQDMRFFQHFLLNCYPHHPIGAEELWTHEIPCLSEKYEYLMHAILGYSASELMATDPSVGEAALSHRLKAIKAIKKSLSGATAAAPSSPSSCSSSASNDKDVMFEEGNALMATCIALTYQSVLLEDGMAEYLTFIRGVMIVAIQMYIKGANILFGDYLGDKQKEALQPHMEGLPLIDAGWTEQAVRSIEGLRALVEGVEGREVERRYWELIMDIGRMLSVSSWKAYVALTDFYTWWMMLPHDKFQSLVDPGNQVAILLATHWISLEQIMATIGEAELKAAAKLPAPAQPGRASTGNLGHLGWLRYLNAQVDAEHHAYNQWPMWVEEQRKRDRGCFGRTIF</sequence>
<feature type="region of interest" description="Disordered" evidence="2">
    <location>
        <begin position="47"/>
        <end position="73"/>
    </location>
</feature>
<evidence type="ECO:0000259" key="3">
    <source>
        <dbReference type="PROSITE" id="PS50048"/>
    </source>
</evidence>
<protein>
    <recommendedName>
        <fullName evidence="3">Zn(2)-C6 fungal-type domain-containing protein</fullName>
    </recommendedName>
</protein>
<reference evidence="4" key="1">
    <citation type="journal article" date="2023" name="Mol. Phylogenet. Evol.">
        <title>Genome-scale phylogeny and comparative genomics of the fungal order Sordariales.</title>
        <authorList>
            <person name="Hensen N."/>
            <person name="Bonometti L."/>
            <person name="Westerberg I."/>
            <person name="Brannstrom I.O."/>
            <person name="Guillou S."/>
            <person name="Cros-Aarteil S."/>
            <person name="Calhoun S."/>
            <person name="Haridas S."/>
            <person name="Kuo A."/>
            <person name="Mondo S."/>
            <person name="Pangilinan J."/>
            <person name="Riley R."/>
            <person name="LaButti K."/>
            <person name="Andreopoulos B."/>
            <person name="Lipzen A."/>
            <person name="Chen C."/>
            <person name="Yan M."/>
            <person name="Daum C."/>
            <person name="Ng V."/>
            <person name="Clum A."/>
            <person name="Steindorff A."/>
            <person name="Ohm R.A."/>
            <person name="Martin F."/>
            <person name="Silar P."/>
            <person name="Natvig D.O."/>
            <person name="Lalanne C."/>
            <person name="Gautier V."/>
            <person name="Ament-Velasquez S.L."/>
            <person name="Kruys A."/>
            <person name="Hutchinson M.I."/>
            <person name="Powell A.J."/>
            <person name="Barry K."/>
            <person name="Miller A.N."/>
            <person name="Grigoriev I.V."/>
            <person name="Debuchy R."/>
            <person name="Gladieux P."/>
            <person name="Hiltunen Thoren M."/>
            <person name="Johannesson H."/>
        </authorList>
    </citation>
    <scope>NUCLEOTIDE SEQUENCE</scope>
    <source>
        <strain evidence="4">CBS 731.68</strain>
    </source>
</reference>
<name>A0AAN6Z1V6_9PEZI</name>
<dbReference type="RefSeq" id="XP_062645579.1">
    <property type="nucleotide sequence ID" value="XM_062793283.1"/>
</dbReference>
<dbReference type="InterPro" id="IPR036864">
    <property type="entry name" value="Zn2-C6_fun-type_DNA-bd_sf"/>
</dbReference>
<dbReference type="PANTHER" id="PTHR47657">
    <property type="entry name" value="STEROL REGULATORY ELEMENT-BINDING PROTEIN ECM22"/>
    <property type="match status" value="1"/>
</dbReference>
<dbReference type="PANTHER" id="PTHR47657:SF7">
    <property type="entry name" value="STEROL REGULATORY ELEMENT-BINDING PROTEIN ECM22"/>
    <property type="match status" value="1"/>
</dbReference>
<proteinExistence type="predicted"/>
<keyword evidence="5" id="KW-1185">Reference proteome</keyword>
<dbReference type="InterPro" id="IPR052400">
    <property type="entry name" value="Zn2-C6_fungal_TF"/>
</dbReference>
<dbReference type="GO" id="GO:0000981">
    <property type="term" value="F:DNA-binding transcription factor activity, RNA polymerase II-specific"/>
    <property type="evidence" value="ECO:0007669"/>
    <property type="project" value="InterPro"/>
</dbReference>